<sequence length="147" mass="16689">MNALEIIRQVQQNNDFSPLYQLIPYASLIGIEFERQQDALLFHMPFKDENIGNSALPALHGGVLGGFMELSSTIHLLWHMQTNSLPRVVDTSVDYLRSGRPITTHAKCEVVRHGRRVANVMTQIWQDDPDKPIATARTHYILTPVDQ</sequence>
<evidence type="ECO:0000313" key="4">
    <source>
        <dbReference type="Proteomes" id="UP000244906"/>
    </source>
</evidence>
<dbReference type="RefSeq" id="WP_116686705.1">
    <property type="nucleotide sequence ID" value="NZ_CAWNYD010000002.1"/>
</dbReference>
<dbReference type="AlphaFoldDB" id="A0A2V1GW52"/>
<dbReference type="SUPFAM" id="SSF54637">
    <property type="entry name" value="Thioesterase/thiol ester dehydrase-isomerase"/>
    <property type="match status" value="1"/>
</dbReference>
<comment type="caution">
    <text evidence="3">The sequence shown here is derived from an EMBL/GenBank/DDBJ whole genome shotgun (WGS) entry which is preliminary data.</text>
</comment>
<protein>
    <submittedName>
        <fullName evidence="3">Thioesterase</fullName>
    </submittedName>
</protein>
<accession>A0A2V1GW52</accession>
<evidence type="ECO:0000256" key="1">
    <source>
        <dbReference type="ARBA" id="ARBA00022801"/>
    </source>
</evidence>
<dbReference type="InterPro" id="IPR006683">
    <property type="entry name" value="Thioestr_dom"/>
</dbReference>
<dbReference type="EMBL" id="QDDL01000002">
    <property type="protein sequence ID" value="PVZ70635.1"/>
    <property type="molecule type" value="Genomic_DNA"/>
</dbReference>
<gene>
    <name evidence="3" type="ORF">DC094_08645</name>
</gene>
<evidence type="ECO:0000313" key="3">
    <source>
        <dbReference type="EMBL" id="PVZ70635.1"/>
    </source>
</evidence>
<dbReference type="Proteomes" id="UP000244906">
    <property type="component" value="Unassembled WGS sequence"/>
</dbReference>
<dbReference type="Pfam" id="PF03061">
    <property type="entry name" value="4HBT"/>
    <property type="match status" value="1"/>
</dbReference>
<evidence type="ECO:0000259" key="2">
    <source>
        <dbReference type="Pfam" id="PF03061"/>
    </source>
</evidence>
<dbReference type="GO" id="GO:0016289">
    <property type="term" value="F:acyl-CoA hydrolase activity"/>
    <property type="evidence" value="ECO:0007669"/>
    <property type="project" value="UniProtKB-ARBA"/>
</dbReference>
<keyword evidence="1" id="KW-0378">Hydrolase</keyword>
<dbReference type="InterPro" id="IPR029069">
    <property type="entry name" value="HotDog_dom_sf"/>
</dbReference>
<dbReference type="OrthoDB" id="9813158at2"/>
<keyword evidence="4" id="KW-1185">Reference proteome</keyword>
<proteinExistence type="predicted"/>
<dbReference type="CDD" id="cd03443">
    <property type="entry name" value="PaaI_thioesterase"/>
    <property type="match status" value="1"/>
</dbReference>
<feature type="domain" description="Thioesterase" evidence="2">
    <location>
        <begin position="59"/>
        <end position="131"/>
    </location>
</feature>
<dbReference type="NCBIfam" id="TIGR00369">
    <property type="entry name" value="unchar_dom_1"/>
    <property type="match status" value="1"/>
</dbReference>
<dbReference type="Gene3D" id="3.10.129.10">
    <property type="entry name" value="Hotdog Thioesterase"/>
    <property type="match status" value="1"/>
</dbReference>
<name>A0A2V1GW52_9GAMM</name>
<reference evidence="3 4" key="1">
    <citation type="submission" date="2018-04" db="EMBL/GenBank/DDBJ databases">
        <title>Thalassorhabdus spongiae gen. nov., sp. nov., isolated from a marine sponge in South-West Iceland.</title>
        <authorList>
            <person name="Knobloch S."/>
            <person name="Daussin A."/>
            <person name="Johannsson R."/>
            <person name="Marteinsson V.T."/>
        </authorList>
    </citation>
    <scope>NUCLEOTIDE SEQUENCE [LARGE SCALE GENOMIC DNA]</scope>
    <source>
        <strain evidence="3 4">Hp12</strain>
    </source>
</reference>
<organism evidence="3 4">
    <name type="scientific">Pelagibaculum spongiae</name>
    <dbReference type="NCBI Taxonomy" id="2080658"/>
    <lineage>
        <taxon>Bacteria</taxon>
        <taxon>Pseudomonadati</taxon>
        <taxon>Pseudomonadota</taxon>
        <taxon>Gammaproteobacteria</taxon>
        <taxon>Oceanospirillales</taxon>
        <taxon>Pelagibaculum</taxon>
    </lineage>
</organism>
<dbReference type="InterPro" id="IPR003736">
    <property type="entry name" value="PAAI_dom"/>
</dbReference>